<dbReference type="InterPro" id="IPR003599">
    <property type="entry name" value="Ig_sub"/>
</dbReference>
<feature type="signal peptide" evidence="8">
    <location>
        <begin position="1"/>
        <end position="20"/>
    </location>
</feature>
<keyword evidence="7" id="KW-0325">Glycoprotein</keyword>
<sequence length="344" mass="39292">MEKILFLCVFLYRIVQITSSEHEVTLLRRQLNENITLNCNINSKFAIAWYHQNPDSGRPMLLIHAYITSGTHAYVSQSYEGNQNSRMGVNVDKASNTASLVISGLMESDSGLYFCGTSTRSVMQFGKSIRLQIEVSDELTVSEDEAHSDVEIAEHNVTPLRCQLNENITLNCNINGKFEMAWYHQKPDSGRPMLLIYAIITHADIFQAYEVSDELTVSEDEAHSDVEITDREDEVHYVTEPPEDIEITDDFFVKTGKKLKLDVLLPDARQVLHQNKTTAEWKEVWKRDRKKRVRVTHDRMNDRDGTLTITEFMADDAGTYRVMDFEGEILITVTVADEKSSVDV</sequence>
<dbReference type="GO" id="GO:0005886">
    <property type="term" value="C:plasma membrane"/>
    <property type="evidence" value="ECO:0007669"/>
    <property type="project" value="UniProtKB-SubCell"/>
</dbReference>
<dbReference type="AlphaFoldDB" id="A0A498LQX3"/>
<keyword evidence="11" id="KW-1185">Reference proteome</keyword>
<evidence type="ECO:0000256" key="2">
    <source>
        <dbReference type="ARBA" id="ARBA00022475"/>
    </source>
</evidence>
<gene>
    <name evidence="10" type="ORF">ROHU_030430</name>
</gene>
<keyword evidence="4" id="KW-0391">Immunity</keyword>
<feature type="domain" description="Immunoglobulin" evidence="9">
    <location>
        <begin position="157"/>
        <end position="334"/>
    </location>
</feature>
<protein>
    <recommendedName>
        <fullName evidence="9">Immunoglobulin domain-containing protein</fullName>
    </recommendedName>
</protein>
<feature type="chain" id="PRO_5019770130" description="Immunoglobulin domain-containing protein" evidence="8">
    <location>
        <begin position="21"/>
        <end position="344"/>
    </location>
</feature>
<dbReference type="SUPFAM" id="SSF48726">
    <property type="entry name" value="Immunoglobulin"/>
    <property type="match status" value="2"/>
</dbReference>
<keyword evidence="5" id="KW-0472">Membrane</keyword>
<dbReference type="GO" id="GO:0002376">
    <property type="term" value="P:immune system process"/>
    <property type="evidence" value="ECO:0007669"/>
    <property type="project" value="UniProtKB-KW"/>
</dbReference>
<dbReference type="Proteomes" id="UP000290572">
    <property type="component" value="Unassembled WGS sequence"/>
</dbReference>
<keyword evidence="2" id="KW-1003">Cell membrane</keyword>
<dbReference type="GO" id="GO:0009617">
    <property type="term" value="P:response to bacterium"/>
    <property type="evidence" value="ECO:0007669"/>
    <property type="project" value="TreeGrafter"/>
</dbReference>
<dbReference type="Gene3D" id="2.60.40.10">
    <property type="entry name" value="Immunoglobulins"/>
    <property type="match status" value="2"/>
</dbReference>
<evidence type="ECO:0000256" key="8">
    <source>
        <dbReference type="SAM" id="SignalP"/>
    </source>
</evidence>
<dbReference type="InterPro" id="IPR013783">
    <property type="entry name" value="Ig-like_fold"/>
</dbReference>
<evidence type="ECO:0000259" key="9">
    <source>
        <dbReference type="SMART" id="SM00409"/>
    </source>
</evidence>
<evidence type="ECO:0000256" key="3">
    <source>
        <dbReference type="ARBA" id="ARBA00022729"/>
    </source>
</evidence>
<dbReference type="InterPro" id="IPR036179">
    <property type="entry name" value="Ig-like_dom_sf"/>
</dbReference>
<dbReference type="Pfam" id="PF07686">
    <property type="entry name" value="V-set"/>
    <property type="match status" value="1"/>
</dbReference>
<accession>A0A498LQX3</accession>
<comment type="subcellular location">
    <subcellularLocation>
        <location evidence="1">Cell membrane</location>
    </subcellularLocation>
</comment>
<comment type="caution">
    <text evidence="10">The sequence shown here is derived from an EMBL/GenBank/DDBJ whole genome shotgun (WGS) entry which is preliminary data.</text>
</comment>
<feature type="domain" description="Immunoglobulin" evidence="9">
    <location>
        <begin position="24"/>
        <end position="134"/>
    </location>
</feature>
<proteinExistence type="predicted"/>
<dbReference type="EMBL" id="QBIY01013173">
    <property type="protein sequence ID" value="RXN10799.1"/>
    <property type="molecule type" value="Genomic_DNA"/>
</dbReference>
<name>A0A498LQX3_LABRO</name>
<organism evidence="10 11">
    <name type="scientific">Labeo rohita</name>
    <name type="common">Indian major carp</name>
    <name type="synonym">Cyprinus rohita</name>
    <dbReference type="NCBI Taxonomy" id="84645"/>
    <lineage>
        <taxon>Eukaryota</taxon>
        <taxon>Metazoa</taxon>
        <taxon>Chordata</taxon>
        <taxon>Craniata</taxon>
        <taxon>Vertebrata</taxon>
        <taxon>Euteleostomi</taxon>
        <taxon>Actinopterygii</taxon>
        <taxon>Neopterygii</taxon>
        <taxon>Teleostei</taxon>
        <taxon>Ostariophysi</taxon>
        <taxon>Cypriniformes</taxon>
        <taxon>Cyprinidae</taxon>
        <taxon>Labeoninae</taxon>
        <taxon>Labeonini</taxon>
        <taxon>Labeo</taxon>
    </lineage>
</organism>
<evidence type="ECO:0000256" key="5">
    <source>
        <dbReference type="ARBA" id="ARBA00023136"/>
    </source>
</evidence>
<dbReference type="InterPro" id="IPR013106">
    <property type="entry name" value="Ig_V-set"/>
</dbReference>
<evidence type="ECO:0000256" key="7">
    <source>
        <dbReference type="ARBA" id="ARBA00023180"/>
    </source>
</evidence>
<evidence type="ECO:0000313" key="11">
    <source>
        <dbReference type="Proteomes" id="UP000290572"/>
    </source>
</evidence>
<evidence type="ECO:0000313" key="10">
    <source>
        <dbReference type="EMBL" id="RXN10799.1"/>
    </source>
</evidence>
<evidence type="ECO:0000256" key="4">
    <source>
        <dbReference type="ARBA" id="ARBA00022859"/>
    </source>
</evidence>
<dbReference type="InterPro" id="IPR052051">
    <property type="entry name" value="TCR_complex_component"/>
</dbReference>
<evidence type="ECO:0000256" key="1">
    <source>
        <dbReference type="ARBA" id="ARBA00004236"/>
    </source>
</evidence>
<reference evidence="10 11" key="1">
    <citation type="submission" date="2018-03" db="EMBL/GenBank/DDBJ databases">
        <title>Draft genome sequence of Rohu Carp (Labeo rohita).</title>
        <authorList>
            <person name="Das P."/>
            <person name="Kushwaha B."/>
            <person name="Joshi C.G."/>
            <person name="Kumar D."/>
            <person name="Nagpure N.S."/>
            <person name="Sahoo L."/>
            <person name="Das S.P."/>
            <person name="Bit A."/>
            <person name="Patnaik S."/>
            <person name="Meher P.K."/>
            <person name="Jayasankar P."/>
            <person name="Koringa P.G."/>
            <person name="Patel N.V."/>
            <person name="Hinsu A.T."/>
            <person name="Kumar R."/>
            <person name="Pandey M."/>
            <person name="Agarwal S."/>
            <person name="Srivastava S."/>
            <person name="Singh M."/>
            <person name="Iquebal M.A."/>
            <person name="Jaiswal S."/>
            <person name="Angadi U.B."/>
            <person name="Kumar N."/>
            <person name="Raza M."/>
            <person name="Shah T.M."/>
            <person name="Rai A."/>
            <person name="Jena J.K."/>
        </authorList>
    </citation>
    <scope>NUCLEOTIDE SEQUENCE [LARGE SCALE GENOMIC DNA]</scope>
    <source>
        <strain evidence="10">DASCIFA01</strain>
        <tissue evidence="10">Testis</tissue>
    </source>
</reference>
<dbReference type="SMART" id="SM00409">
    <property type="entry name" value="IG"/>
    <property type="match status" value="2"/>
</dbReference>
<keyword evidence="6" id="KW-1015">Disulfide bond</keyword>
<dbReference type="PANTHER" id="PTHR19433">
    <property type="entry name" value="T-CELL RECEPTOR ALPHA CHAIN V REGION-RELATED"/>
    <property type="match status" value="1"/>
</dbReference>
<evidence type="ECO:0000256" key="6">
    <source>
        <dbReference type="ARBA" id="ARBA00023157"/>
    </source>
</evidence>
<keyword evidence="3 8" id="KW-0732">Signal</keyword>